<accession>A0A8H4XDX2</accession>
<evidence type="ECO:0000313" key="3">
    <source>
        <dbReference type="Proteomes" id="UP000635477"/>
    </source>
</evidence>
<name>A0A8H4XDX2_9HYPO</name>
<feature type="region of interest" description="Disordered" evidence="1">
    <location>
        <begin position="264"/>
        <end position="288"/>
    </location>
</feature>
<dbReference type="Proteomes" id="UP000635477">
    <property type="component" value="Unassembled WGS sequence"/>
</dbReference>
<sequence length="288" mass="30509">MTEHALNHRFRRVRAQANIVSVAREQGLDMKDLSTDENILPSTQGAIDKNNIAKYFGQSTADGIQFQFRTIKKDAEALRQTANDGGDVANCLALGAGTSMAPGTPSKPTPTRSQPGSRSGKGAKRKVAVPVPSPIKRSMSDDESYDEDINYSDMDNTPSKRTKTTGRPARGSTPSRSAAVKAAATIADASAQLQNSESPADEVATPTGPVAPASIFGSVDRTSLPSFPPPSIFGNVQSKSLPSDYMSGPPSALDMMTSQLNFDPYSRSPGFDPSLDEASFMDFGDGEV</sequence>
<protein>
    <submittedName>
        <fullName evidence="2">Uncharacterized protein</fullName>
    </submittedName>
</protein>
<gene>
    <name evidence="2" type="ORF">FZEAL_9991</name>
</gene>
<evidence type="ECO:0000256" key="1">
    <source>
        <dbReference type="SAM" id="MobiDB-lite"/>
    </source>
</evidence>
<feature type="compositionally biased region" description="Acidic residues" evidence="1">
    <location>
        <begin position="141"/>
        <end position="150"/>
    </location>
</feature>
<organism evidence="2 3">
    <name type="scientific">Fusarium zealandicum</name>
    <dbReference type="NCBI Taxonomy" id="1053134"/>
    <lineage>
        <taxon>Eukaryota</taxon>
        <taxon>Fungi</taxon>
        <taxon>Dikarya</taxon>
        <taxon>Ascomycota</taxon>
        <taxon>Pezizomycotina</taxon>
        <taxon>Sordariomycetes</taxon>
        <taxon>Hypocreomycetidae</taxon>
        <taxon>Hypocreales</taxon>
        <taxon>Nectriaceae</taxon>
        <taxon>Fusarium</taxon>
        <taxon>Fusarium staphyleae species complex</taxon>
    </lineage>
</organism>
<dbReference type="AlphaFoldDB" id="A0A8H4XDX2"/>
<dbReference type="EMBL" id="JABEYC010001006">
    <property type="protein sequence ID" value="KAF4970666.1"/>
    <property type="molecule type" value="Genomic_DNA"/>
</dbReference>
<evidence type="ECO:0000313" key="2">
    <source>
        <dbReference type="EMBL" id="KAF4970666.1"/>
    </source>
</evidence>
<reference evidence="2" key="2">
    <citation type="submission" date="2020-05" db="EMBL/GenBank/DDBJ databases">
        <authorList>
            <person name="Kim H.-S."/>
            <person name="Proctor R.H."/>
            <person name="Brown D.W."/>
        </authorList>
    </citation>
    <scope>NUCLEOTIDE SEQUENCE</scope>
    <source>
        <strain evidence="2">NRRL 22465</strain>
    </source>
</reference>
<proteinExistence type="predicted"/>
<reference evidence="2" key="1">
    <citation type="journal article" date="2020" name="BMC Genomics">
        <title>Correction to: Identification and distribution of gene clusters required for synthesis of sphingolipid metabolism inhibitors in diverse species of the filamentous fungus Fusarium.</title>
        <authorList>
            <person name="Kim H.S."/>
            <person name="Lohmar J.M."/>
            <person name="Busman M."/>
            <person name="Brown D.W."/>
            <person name="Naumann T.A."/>
            <person name="Divon H.H."/>
            <person name="Lysoe E."/>
            <person name="Uhlig S."/>
            <person name="Proctor R.H."/>
        </authorList>
    </citation>
    <scope>NUCLEOTIDE SEQUENCE</scope>
    <source>
        <strain evidence="2">NRRL 22465</strain>
    </source>
</reference>
<dbReference type="OrthoDB" id="4828117at2759"/>
<keyword evidence="3" id="KW-1185">Reference proteome</keyword>
<comment type="caution">
    <text evidence="2">The sequence shown here is derived from an EMBL/GenBank/DDBJ whole genome shotgun (WGS) entry which is preliminary data.</text>
</comment>
<feature type="region of interest" description="Disordered" evidence="1">
    <location>
        <begin position="98"/>
        <end position="179"/>
    </location>
</feature>